<accession>A0A5A7T743</accession>
<reference evidence="2 3" key="1">
    <citation type="submission" date="2019-08" db="EMBL/GenBank/DDBJ databases">
        <title>Draft genome sequences of two oriental melons (Cucumis melo L. var makuwa).</title>
        <authorList>
            <person name="Kwon S.-Y."/>
        </authorList>
    </citation>
    <scope>NUCLEOTIDE SEQUENCE [LARGE SCALE GENOMIC DNA]</scope>
    <source>
        <strain evidence="3">cv. SW 3</strain>
        <tissue evidence="2">Leaf</tissue>
    </source>
</reference>
<evidence type="ECO:0000313" key="2">
    <source>
        <dbReference type="EMBL" id="KAA0037285.1"/>
    </source>
</evidence>
<evidence type="ECO:0000256" key="1">
    <source>
        <dbReference type="SAM" id="Phobius"/>
    </source>
</evidence>
<dbReference type="Proteomes" id="UP000321393">
    <property type="component" value="Unassembled WGS sequence"/>
</dbReference>
<protein>
    <submittedName>
        <fullName evidence="2">Neurochondrin isoform X4</fullName>
    </submittedName>
</protein>
<gene>
    <name evidence="2" type="ORF">E6C27_scaffold68G00200</name>
</gene>
<proteinExistence type="predicted"/>
<name>A0A5A7T743_CUCMM</name>
<comment type="caution">
    <text evidence="2">The sequence shown here is derived from an EMBL/GenBank/DDBJ whole genome shotgun (WGS) entry which is preliminary data.</text>
</comment>
<keyword evidence="1" id="KW-1133">Transmembrane helix</keyword>
<evidence type="ECO:0000313" key="3">
    <source>
        <dbReference type="Proteomes" id="UP000321393"/>
    </source>
</evidence>
<organism evidence="2 3">
    <name type="scientific">Cucumis melo var. makuwa</name>
    <name type="common">Oriental melon</name>
    <dbReference type="NCBI Taxonomy" id="1194695"/>
    <lineage>
        <taxon>Eukaryota</taxon>
        <taxon>Viridiplantae</taxon>
        <taxon>Streptophyta</taxon>
        <taxon>Embryophyta</taxon>
        <taxon>Tracheophyta</taxon>
        <taxon>Spermatophyta</taxon>
        <taxon>Magnoliopsida</taxon>
        <taxon>eudicotyledons</taxon>
        <taxon>Gunneridae</taxon>
        <taxon>Pentapetalae</taxon>
        <taxon>rosids</taxon>
        <taxon>fabids</taxon>
        <taxon>Cucurbitales</taxon>
        <taxon>Cucurbitaceae</taxon>
        <taxon>Benincaseae</taxon>
        <taxon>Cucumis</taxon>
    </lineage>
</organism>
<dbReference type="EMBL" id="SSTE01019012">
    <property type="protein sequence ID" value="KAA0037285.1"/>
    <property type="molecule type" value="Genomic_DNA"/>
</dbReference>
<dbReference type="AlphaFoldDB" id="A0A5A7T743"/>
<sequence length="145" mass="16093">MDVPPRTDVHVHADAPPTYILHDCNVKEGRYEERSRSICLTPTNCLLFVLLLGSLVSYCVVKCLINLIHKHGGWIDNDGSIFLACDTILNASEGLQKKCIYKSRFAMHECYTKHGKEVESCLPSYANINNVVKIGSAVGGNYFSS</sequence>
<feature type="transmembrane region" description="Helical" evidence="1">
    <location>
        <begin position="46"/>
        <end position="65"/>
    </location>
</feature>
<keyword evidence="1" id="KW-0472">Membrane</keyword>
<keyword evidence="1" id="KW-0812">Transmembrane</keyword>